<sequence length="149" mass="17066">MDRANIDDYLEKGMYGEKQIKPEERKKYLGTLRERIVVALTKGQVMEQGTYPEVVQLMKENPQATLLLNGDLDYSYLSDYIVIARKNQIAFSIINNHTSVTNIGLVLTYNHAIDKEEIFVSKKKEQLMQPPAKEKKGIFSGLKDLLKKS</sequence>
<dbReference type="InterPro" id="IPR012543">
    <property type="entry name" value="DUF1694"/>
</dbReference>
<keyword evidence="2" id="KW-1185">Reference proteome</keyword>
<name>A0ABQ4KCL0_9BACI</name>
<dbReference type="Proteomes" id="UP000679950">
    <property type="component" value="Unassembled WGS sequence"/>
</dbReference>
<accession>A0ABQ4KCL0</accession>
<dbReference type="EMBL" id="BORB01000001">
    <property type="protein sequence ID" value="GIN55718.1"/>
    <property type="molecule type" value="Genomic_DNA"/>
</dbReference>
<dbReference type="Pfam" id="PF07997">
    <property type="entry name" value="DUF1694"/>
    <property type="match status" value="1"/>
</dbReference>
<dbReference type="PIRSF" id="PIRSF034303">
    <property type="entry name" value="DUF1694"/>
    <property type="match status" value="1"/>
</dbReference>
<dbReference type="RefSeq" id="WP_158323063.1">
    <property type="nucleotide sequence ID" value="NZ_BORB01000001.1"/>
</dbReference>
<dbReference type="InterPro" id="IPR029064">
    <property type="entry name" value="Ribosomal_eL30-like_sf"/>
</dbReference>
<organism evidence="1 2">
    <name type="scientific">Lederbergia ruris</name>
    <dbReference type="NCBI Taxonomy" id="217495"/>
    <lineage>
        <taxon>Bacteria</taxon>
        <taxon>Bacillati</taxon>
        <taxon>Bacillota</taxon>
        <taxon>Bacilli</taxon>
        <taxon>Bacillales</taxon>
        <taxon>Bacillaceae</taxon>
        <taxon>Lederbergia</taxon>
    </lineage>
</organism>
<evidence type="ECO:0008006" key="3">
    <source>
        <dbReference type="Google" id="ProtNLM"/>
    </source>
</evidence>
<dbReference type="Gene3D" id="3.30.1330.30">
    <property type="match status" value="1"/>
</dbReference>
<protein>
    <recommendedName>
        <fullName evidence="3">DUF1694 domain-containing protein</fullName>
    </recommendedName>
</protein>
<gene>
    <name evidence="1" type="ORF">J8TS2_00370</name>
</gene>
<reference evidence="1 2" key="1">
    <citation type="submission" date="2021-03" db="EMBL/GenBank/DDBJ databases">
        <title>Antimicrobial resistance genes in bacteria isolated from Japanese honey, and their potential for conferring macrolide and lincosamide resistance in the American foulbrood pathogen Paenibacillus larvae.</title>
        <authorList>
            <person name="Okamoto M."/>
            <person name="Kumagai M."/>
            <person name="Kanamori H."/>
            <person name="Takamatsu D."/>
        </authorList>
    </citation>
    <scope>NUCLEOTIDE SEQUENCE [LARGE SCALE GENOMIC DNA]</scope>
    <source>
        <strain evidence="1 2">J8TS2</strain>
    </source>
</reference>
<proteinExistence type="predicted"/>
<dbReference type="SUPFAM" id="SSF160515">
    <property type="entry name" value="YueI-like"/>
    <property type="match status" value="1"/>
</dbReference>
<evidence type="ECO:0000313" key="2">
    <source>
        <dbReference type="Proteomes" id="UP000679950"/>
    </source>
</evidence>
<evidence type="ECO:0000313" key="1">
    <source>
        <dbReference type="EMBL" id="GIN55718.1"/>
    </source>
</evidence>
<comment type="caution">
    <text evidence="1">The sequence shown here is derived from an EMBL/GenBank/DDBJ whole genome shotgun (WGS) entry which is preliminary data.</text>
</comment>